<evidence type="ECO:0000256" key="1">
    <source>
        <dbReference type="SAM" id="MobiDB-lite"/>
    </source>
</evidence>
<feature type="region of interest" description="Disordered" evidence="1">
    <location>
        <begin position="332"/>
        <end position="353"/>
    </location>
</feature>
<feature type="transmembrane region" description="Helical" evidence="2">
    <location>
        <begin position="6"/>
        <end position="23"/>
    </location>
</feature>
<dbReference type="NCBIfam" id="NF045516">
    <property type="entry name" value="GlpR"/>
    <property type="match status" value="1"/>
</dbReference>
<sequence length="353" mass="39710">MSGTLPIVLIVVVWLFVLAPIALRGRKPIRHTNEAFEETRVIHSGGDEVSLQRRKPRLSSKDVHASDLDDEDMELVEVDDVLIDDEDERTGHLSDRIGQAFGRFGRNKTAERVDNMDVVEGSVVAELPAPEPAESELEEDSYDEDYLDDEGEYYDYDEAYLSPADYLHDDATYEPVDELESANYDVEDGGNDEELSEADLEFAAKRRGRGGYDPEADALATANRFQRRQRTLIGLVSVLVLSVIVSAVVGGWVWIAPAVVLALTAFYLYVLRQQVQQEHQLRARRIRHMRRARLGVRSAEGVELGLPPRLRRPGAVVLELDDESPDFAYLPETTAHFAPEQDHDSTPEPRRVS</sequence>
<evidence type="ECO:0008006" key="5">
    <source>
        <dbReference type="Google" id="ProtNLM"/>
    </source>
</evidence>
<keyword evidence="2" id="KW-0472">Membrane</keyword>
<protein>
    <recommendedName>
        <fullName evidence="5">DUF3329 domain-containing protein</fullName>
    </recommendedName>
</protein>
<keyword evidence="4" id="KW-1185">Reference proteome</keyword>
<evidence type="ECO:0000256" key="2">
    <source>
        <dbReference type="SAM" id="Phobius"/>
    </source>
</evidence>
<evidence type="ECO:0000313" key="3">
    <source>
        <dbReference type="EMBL" id="QMV85776.1"/>
    </source>
</evidence>
<dbReference type="AlphaFoldDB" id="A0A7G5FGN5"/>
<name>A0A7G5FGN5_9CORY</name>
<dbReference type="Proteomes" id="UP000515570">
    <property type="component" value="Chromosome"/>
</dbReference>
<organism evidence="3 4">
    <name type="scientific">Corynebacterium hindlerae</name>
    <dbReference type="NCBI Taxonomy" id="699041"/>
    <lineage>
        <taxon>Bacteria</taxon>
        <taxon>Bacillati</taxon>
        <taxon>Actinomycetota</taxon>
        <taxon>Actinomycetes</taxon>
        <taxon>Mycobacteriales</taxon>
        <taxon>Corynebacteriaceae</taxon>
        <taxon>Corynebacterium</taxon>
    </lineage>
</organism>
<feature type="compositionally biased region" description="Basic and acidic residues" evidence="1">
    <location>
        <begin position="339"/>
        <end position="353"/>
    </location>
</feature>
<keyword evidence="2" id="KW-1133">Transmembrane helix</keyword>
<accession>A0A7G5FGN5</accession>
<dbReference type="EMBL" id="CP059833">
    <property type="protein sequence ID" value="QMV85776.1"/>
    <property type="molecule type" value="Genomic_DNA"/>
</dbReference>
<dbReference type="InterPro" id="IPR053779">
    <property type="entry name" value="GlpR"/>
</dbReference>
<gene>
    <name evidence="3" type="ORF">HW450_03310</name>
</gene>
<keyword evidence="2" id="KW-0812">Transmembrane</keyword>
<feature type="transmembrane region" description="Helical" evidence="2">
    <location>
        <begin position="231"/>
        <end position="248"/>
    </location>
</feature>
<proteinExistence type="predicted"/>
<feature type="transmembrane region" description="Helical" evidence="2">
    <location>
        <begin position="254"/>
        <end position="271"/>
    </location>
</feature>
<reference evidence="3 4" key="1">
    <citation type="submission" date="2020-07" db="EMBL/GenBank/DDBJ databases">
        <title>non toxigenic Corynebacterium sp. nov from a clinical source.</title>
        <authorList>
            <person name="Bernier A.-M."/>
            <person name="Bernard K."/>
        </authorList>
    </citation>
    <scope>NUCLEOTIDE SEQUENCE [LARGE SCALE GENOMIC DNA]</scope>
    <source>
        <strain evidence="4">NML 93-0612</strain>
    </source>
</reference>
<dbReference type="RefSeq" id="WP_182386596.1">
    <property type="nucleotide sequence ID" value="NZ_CP059833.1"/>
</dbReference>
<evidence type="ECO:0000313" key="4">
    <source>
        <dbReference type="Proteomes" id="UP000515570"/>
    </source>
</evidence>